<dbReference type="InterPro" id="IPR001387">
    <property type="entry name" value="Cro/C1-type_HTH"/>
</dbReference>
<dbReference type="Pfam" id="PF13413">
    <property type="entry name" value="HTH_25"/>
    <property type="match status" value="1"/>
</dbReference>
<evidence type="ECO:0000259" key="4">
    <source>
        <dbReference type="PROSITE" id="PS50943"/>
    </source>
</evidence>
<dbReference type="InterPro" id="IPR025194">
    <property type="entry name" value="RodZ-like_C"/>
</dbReference>
<proteinExistence type="predicted"/>
<keyword evidence="3" id="KW-0472">Membrane</keyword>
<keyword evidence="3" id="KW-1133">Transmembrane helix</keyword>
<evidence type="ECO:0000256" key="3">
    <source>
        <dbReference type="SAM" id="Phobius"/>
    </source>
</evidence>
<dbReference type="KEGG" id="gtn:GTNG_1146"/>
<dbReference type="InterPro" id="IPR010982">
    <property type="entry name" value="Lambda_DNA-bd_dom_sf"/>
</dbReference>
<dbReference type="CDD" id="cd00093">
    <property type="entry name" value="HTH_XRE"/>
    <property type="match status" value="1"/>
</dbReference>
<organism evidence="5 6">
    <name type="scientific">Geobacillus thermodenitrificans (strain NG80-2)</name>
    <dbReference type="NCBI Taxonomy" id="420246"/>
    <lineage>
        <taxon>Bacteria</taxon>
        <taxon>Bacillati</taxon>
        <taxon>Bacillota</taxon>
        <taxon>Bacilli</taxon>
        <taxon>Bacillales</taxon>
        <taxon>Anoxybacillaceae</taxon>
        <taxon>Geobacillus</taxon>
    </lineage>
</organism>
<dbReference type="eggNOG" id="COG1426">
    <property type="taxonomic scope" value="Bacteria"/>
</dbReference>
<feature type="compositionally biased region" description="Basic and acidic residues" evidence="2">
    <location>
        <begin position="158"/>
        <end position="191"/>
    </location>
</feature>
<keyword evidence="1" id="KW-0175">Coiled coil</keyword>
<dbReference type="InterPro" id="IPR050400">
    <property type="entry name" value="Bact_Cytoskel_RodZ"/>
</dbReference>
<evidence type="ECO:0000313" key="6">
    <source>
        <dbReference type="Proteomes" id="UP000001578"/>
    </source>
</evidence>
<dbReference type="Gene3D" id="1.10.260.40">
    <property type="entry name" value="lambda repressor-like DNA-binding domains"/>
    <property type="match status" value="1"/>
</dbReference>
<dbReference type="PANTHER" id="PTHR34475:SF1">
    <property type="entry name" value="CYTOSKELETON PROTEIN RODZ"/>
    <property type="match status" value="1"/>
</dbReference>
<dbReference type="PROSITE" id="PS50943">
    <property type="entry name" value="HTH_CROC1"/>
    <property type="match status" value="1"/>
</dbReference>
<feature type="domain" description="HTH cro/C1-type" evidence="4">
    <location>
        <begin position="9"/>
        <end position="69"/>
    </location>
</feature>
<dbReference type="GO" id="GO:0003677">
    <property type="term" value="F:DNA binding"/>
    <property type="evidence" value="ECO:0007669"/>
    <property type="project" value="InterPro"/>
</dbReference>
<protein>
    <recommendedName>
        <fullName evidence="4">HTH cro/C1-type domain-containing protein</fullName>
    </recommendedName>
</protein>
<feature type="compositionally biased region" description="Polar residues" evidence="2">
    <location>
        <begin position="192"/>
        <end position="202"/>
    </location>
</feature>
<sequence>MLTELGKRLREAREEKQISLDELQEMTKIQKRYLIGIEEGNYAIMPGNFYVRAFIRQYAEAVGLDPDELFEQYKQDIPQSYQEDIPQPLSRVKTRQQLSAEGTKWLDWLPKLIAAAFVIGVAVLVWVLLQHNTAGEPSTRTSPETAEVESSKNSPLEQAKEKQSAKESDEKAKDENAKGENEQSVTDDEKPTTPTAALNVTTKQGNTATIEVENASSFTVELSSKGASWVEVYNTKGHSFYRGNLTKGQTKTFDLSAESEVWVKIGRTLDVDVKVNGQPFAYPFAPQDEVYQKLRFILKK</sequence>
<name>A4IMG6_GEOTN</name>
<dbReference type="Pfam" id="PF13464">
    <property type="entry name" value="RodZ_C"/>
    <property type="match status" value="1"/>
</dbReference>
<evidence type="ECO:0000313" key="5">
    <source>
        <dbReference type="EMBL" id="ABO66520.1"/>
    </source>
</evidence>
<feature type="compositionally biased region" description="Polar residues" evidence="2">
    <location>
        <begin position="134"/>
        <end position="144"/>
    </location>
</feature>
<dbReference type="HOGENOM" id="CLU_047530_0_1_9"/>
<feature type="transmembrane region" description="Helical" evidence="3">
    <location>
        <begin position="112"/>
        <end position="129"/>
    </location>
</feature>
<gene>
    <name evidence="5" type="ordered locus">GTNG_1146</name>
</gene>
<dbReference type="AlphaFoldDB" id="A4IMG6"/>
<evidence type="ECO:0000256" key="2">
    <source>
        <dbReference type="SAM" id="MobiDB-lite"/>
    </source>
</evidence>
<evidence type="ECO:0000256" key="1">
    <source>
        <dbReference type="SAM" id="Coils"/>
    </source>
</evidence>
<dbReference type="Proteomes" id="UP000001578">
    <property type="component" value="Chromosome"/>
</dbReference>
<dbReference type="SUPFAM" id="SSF47413">
    <property type="entry name" value="lambda repressor-like DNA-binding domains"/>
    <property type="match status" value="1"/>
</dbReference>
<reference evidence="5 6" key="1">
    <citation type="journal article" date="2007" name="Proc. Natl. Acad. Sci. U.S.A.">
        <title>Genome and proteome of long-chain alkane degrading Geobacillus thermodenitrificans NG80-2 isolated from a deep-subsurface oil reservoir.</title>
        <authorList>
            <person name="Feng L."/>
            <person name="Wang W."/>
            <person name="Cheng J."/>
            <person name="Ren Y."/>
            <person name="Zhao G."/>
            <person name="Gao C."/>
            <person name="Tang Y."/>
            <person name="Liu X."/>
            <person name="Han W."/>
            <person name="Peng X."/>
            <person name="Liu R."/>
            <person name="Wang L."/>
        </authorList>
    </citation>
    <scope>NUCLEOTIDE SEQUENCE [LARGE SCALE GENOMIC DNA]</scope>
    <source>
        <strain evidence="5 6">NG80-2</strain>
    </source>
</reference>
<dbReference type="EMBL" id="CP000557">
    <property type="protein sequence ID" value="ABO66520.1"/>
    <property type="molecule type" value="Genomic_DNA"/>
</dbReference>
<feature type="region of interest" description="Disordered" evidence="2">
    <location>
        <begin position="134"/>
        <end position="202"/>
    </location>
</feature>
<keyword evidence="3" id="KW-0812">Transmembrane</keyword>
<feature type="coiled-coil region" evidence="1">
    <location>
        <begin position="2"/>
        <end position="29"/>
    </location>
</feature>
<dbReference type="PANTHER" id="PTHR34475">
    <property type="match status" value="1"/>
</dbReference>
<dbReference type="SMART" id="SM00530">
    <property type="entry name" value="HTH_XRE"/>
    <property type="match status" value="1"/>
</dbReference>
<accession>A4IMG6</accession>